<feature type="transmembrane region" description="Helical" evidence="1">
    <location>
        <begin position="93"/>
        <end position="117"/>
    </location>
</feature>
<feature type="transmembrane region" description="Helical" evidence="1">
    <location>
        <begin position="129"/>
        <end position="150"/>
    </location>
</feature>
<sequence length="230" mass="26625">MYMMFDIMLNDIKRFLGKEKKYLLLGIVCIVLLLYKFNLNISRIKNKTSFFQFFMLIILIQAVSYMIGALLGDEQLKDIKFIFTLPISIKAFILGKNFLAIIIYLIQYTVIILLFLVSKSISGINTNDIFKFISALICSISMSNILVVFLHKKEISPTDSFIENLKSAKQSFFQLIIIIPFSVIILFITIKSIISYLVLLPMSIIFYIISLRTLEKKLMNQSSFFEEVEI</sequence>
<keyword evidence="1" id="KW-0472">Membrane</keyword>
<dbReference type="Proteomes" id="UP000184604">
    <property type="component" value="Chromosome"/>
</dbReference>
<evidence type="ECO:0000313" key="3">
    <source>
        <dbReference type="Proteomes" id="UP000184604"/>
    </source>
</evidence>
<feature type="transmembrane region" description="Helical" evidence="1">
    <location>
        <begin position="171"/>
        <end position="190"/>
    </location>
</feature>
<feature type="transmembrane region" description="Helical" evidence="1">
    <location>
        <begin position="196"/>
        <end position="214"/>
    </location>
</feature>
<keyword evidence="1" id="KW-0812">Transmembrane</keyword>
<reference evidence="2 3" key="1">
    <citation type="submission" date="2016-12" db="EMBL/GenBank/DDBJ databases">
        <title>Complete genome sequence of Clostridium kluyveri JZZ isolated from the pit mud of a Chinese flavor liquor-making factory.</title>
        <authorList>
            <person name="Wang Y."/>
        </authorList>
    </citation>
    <scope>NUCLEOTIDE SEQUENCE [LARGE SCALE GENOMIC DNA]</scope>
    <source>
        <strain evidence="2 3">JZZ</strain>
    </source>
</reference>
<evidence type="ECO:0000313" key="2">
    <source>
        <dbReference type="EMBL" id="APM40815.1"/>
    </source>
</evidence>
<accession>A0A1L5FCS1</accession>
<organism evidence="2 3">
    <name type="scientific">Clostridium kluyveri</name>
    <dbReference type="NCBI Taxonomy" id="1534"/>
    <lineage>
        <taxon>Bacteria</taxon>
        <taxon>Bacillati</taxon>
        <taxon>Bacillota</taxon>
        <taxon>Clostridia</taxon>
        <taxon>Eubacteriales</taxon>
        <taxon>Clostridiaceae</taxon>
        <taxon>Clostridium</taxon>
    </lineage>
</organism>
<gene>
    <name evidence="2" type="ORF">BS101_19925</name>
</gene>
<proteinExistence type="predicted"/>
<feature type="transmembrane region" description="Helical" evidence="1">
    <location>
        <begin position="21"/>
        <end position="38"/>
    </location>
</feature>
<keyword evidence="1" id="KW-1133">Transmembrane helix</keyword>
<name>A0A1L5FCS1_CLOKL</name>
<dbReference type="EMBL" id="CP018335">
    <property type="protein sequence ID" value="APM40815.1"/>
    <property type="molecule type" value="Genomic_DNA"/>
</dbReference>
<protein>
    <submittedName>
        <fullName evidence="2">Uncharacterized protein</fullName>
    </submittedName>
</protein>
<feature type="transmembrane region" description="Helical" evidence="1">
    <location>
        <begin position="50"/>
        <end position="72"/>
    </location>
</feature>
<evidence type="ECO:0000256" key="1">
    <source>
        <dbReference type="SAM" id="Phobius"/>
    </source>
</evidence>
<dbReference type="AlphaFoldDB" id="A0A1L5FCS1"/>